<sequence length="241" mass="27214">MEQLFYPEAINKREGMRRKSSASNLLSTLGTSSTSGRSRQGSDPIENIALNDNDGMDLLKDTIVRRIKSFKLMRMAYEGKLHWFNTVLLSRQDLEHTLDDYKMAKRTNKFLILGLSLSYHLDNHQPSDFVKSLSATLSEFDNIEDENFKPKIKNLFKMKQSKKGASNDGSGSNDITYLTNPNIPFQLSYFEVIYTLCDILVQIYCKLSSILGSTMANSSPLSPMYSISPTNYSTSPPPPPQ</sequence>
<dbReference type="HOGENOM" id="CLU_1154113_0_0_1"/>
<dbReference type="AlphaFoldDB" id="I4YJS5"/>
<feature type="non-terminal residue" evidence="2">
    <location>
        <position position="241"/>
    </location>
</feature>
<name>I4YJS5_WALMC</name>
<keyword evidence="3" id="KW-1185">Reference proteome</keyword>
<reference evidence="2 3" key="1">
    <citation type="journal article" date="2012" name="Fungal Genet. Biol.">
        <title>The genome of the xerotolerant mold Wallemia sebi reveals adaptations to osmotic stress and suggests cryptic sexual reproduction.</title>
        <authorList>
            <person name="Padamsee M."/>
            <person name="Kumar T.K.A."/>
            <person name="Riley R."/>
            <person name="Binder M."/>
            <person name="Boyd A."/>
            <person name="Calvo A.M."/>
            <person name="Furukawa K."/>
            <person name="Hesse C."/>
            <person name="Hohmann S."/>
            <person name="James T.Y."/>
            <person name="LaButti K."/>
            <person name="Lapidus A."/>
            <person name="Lindquist E."/>
            <person name="Lucas S."/>
            <person name="Miller K."/>
            <person name="Shantappa S."/>
            <person name="Grigoriev I.V."/>
            <person name="Hibbett D.S."/>
            <person name="McLaughlin D.J."/>
            <person name="Spatafora J.W."/>
            <person name="Aime M.C."/>
        </authorList>
    </citation>
    <scope>NUCLEOTIDE SEQUENCE [LARGE SCALE GENOMIC DNA]</scope>
    <source>
        <strain evidence="3">ATCC MYA-4683 / CBS 633.66</strain>
    </source>
</reference>
<feature type="region of interest" description="Disordered" evidence="1">
    <location>
        <begin position="17"/>
        <end position="46"/>
    </location>
</feature>
<protein>
    <submittedName>
        <fullName evidence="2">Uncharacterized protein</fullName>
    </submittedName>
</protein>
<dbReference type="PANTHER" id="PTHR37332:SF1">
    <property type="entry name" value="ELMO DOMAIN-CONTAINING PROTEIN"/>
    <property type="match status" value="1"/>
</dbReference>
<dbReference type="eggNOG" id="ENOG502S1UN">
    <property type="taxonomic scope" value="Eukaryota"/>
</dbReference>
<evidence type="ECO:0000256" key="1">
    <source>
        <dbReference type="SAM" id="MobiDB-lite"/>
    </source>
</evidence>
<dbReference type="GeneID" id="18473198"/>
<feature type="compositionally biased region" description="Low complexity" evidence="1">
    <location>
        <begin position="21"/>
        <end position="42"/>
    </location>
</feature>
<dbReference type="KEGG" id="wse:WALSEDRAFT_59149"/>
<dbReference type="RefSeq" id="XP_006956035.1">
    <property type="nucleotide sequence ID" value="XM_006955973.1"/>
</dbReference>
<dbReference type="EMBL" id="JH668223">
    <property type="protein sequence ID" value="EIM24217.1"/>
    <property type="molecule type" value="Genomic_DNA"/>
</dbReference>
<proteinExistence type="predicted"/>
<evidence type="ECO:0000313" key="2">
    <source>
        <dbReference type="EMBL" id="EIM24217.1"/>
    </source>
</evidence>
<organism evidence="2 3">
    <name type="scientific">Wallemia mellicola (strain ATCC MYA-4683 / CBS 633.66)</name>
    <name type="common">Wallemia sebi (CBS 633.66)</name>
    <dbReference type="NCBI Taxonomy" id="671144"/>
    <lineage>
        <taxon>Eukaryota</taxon>
        <taxon>Fungi</taxon>
        <taxon>Dikarya</taxon>
        <taxon>Basidiomycota</taxon>
        <taxon>Wallemiomycotina</taxon>
        <taxon>Wallemiomycetes</taxon>
        <taxon>Wallemiales</taxon>
        <taxon>Wallemiaceae</taxon>
        <taxon>Wallemia</taxon>
    </lineage>
</organism>
<dbReference type="Proteomes" id="UP000005242">
    <property type="component" value="Unassembled WGS sequence"/>
</dbReference>
<dbReference type="STRING" id="671144.I4YJS5"/>
<dbReference type="OMA" id="TPHISFP"/>
<gene>
    <name evidence="2" type="ORF">WALSEDRAFT_59149</name>
</gene>
<accession>I4YJS5</accession>
<evidence type="ECO:0000313" key="3">
    <source>
        <dbReference type="Proteomes" id="UP000005242"/>
    </source>
</evidence>
<dbReference type="InParanoid" id="I4YJS5"/>
<dbReference type="OrthoDB" id="14339at2759"/>
<dbReference type="PANTHER" id="PTHR37332">
    <property type="entry name" value="EXPRESSED PROTEIN"/>
    <property type="match status" value="1"/>
</dbReference>